<feature type="domain" description="TonB-dependent receptor plug" evidence="14">
    <location>
        <begin position="220"/>
        <end position="342"/>
    </location>
</feature>
<gene>
    <name evidence="15" type="ORF">GGR15_004545</name>
</gene>
<evidence type="ECO:0000256" key="5">
    <source>
        <dbReference type="ARBA" id="ARBA00022692"/>
    </source>
</evidence>
<dbReference type="NCBIfam" id="TIGR04057">
    <property type="entry name" value="SusC_RagA_signa"/>
    <property type="match status" value="1"/>
</dbReference>
<dbReference type="SUPFAM" id="SSF56935">
    <property type="entry name" value="Porins"/>
    <property type="match status" value="1"/>
</dbReference>
<dbReference type="InterPro" id="IPR037066">
    <property type="entry name" value="Plug_dom_sf"/>
</dbReference>
<dbReference type="Pfam" id="PF00593">
    <property type="entry name" value="TonB_dep_Rec_b-barrel"/>
    <property type="match status" value="1"/>
</dbReference>
<dbReference type="InterPro" id="IPR023997">
    <property type="entry name" value="TonB-dep_OMP_SusC/RagA_CS"/>
</dbReference>
<evidence type="ECO:0000256" key="12">
    <source>
        <dbReference type="RuleBase" id="RU003357"/>
    </source>
</evidence>
<evidence type="ECO:0000256" key="8">
    <source>
        <dbReference type="ARBA" id="ARBA00023077"/>
    </source>
</evidence>
<dbReference type="Pfam" id="PF07715">
    <property type="entry name" value="Plug"/>
    <property type="match status" value="1"/>
</dbReference>
<dbReference type="PANTHER" id="PTHR32552:SF81">
    <property type="entry name" value="TONB-DEPENDENT OUTER MEMBRANE RECEPTOR"/>
    <property type="match status" value="1"/>
</dbReference>
<keyword evidence="4" id="KW-0410">Iron transport</keyword>
<dbReference type="AlphaFoldDB" id="A0A7X5YJ88"/>
<evidence type="ECO:0000256" key="11">
    <source>
        <dbReference type="PROSITE-ProRule" id="PRU01360"/>
    </source>
</evidence>
<evidence type="ECO:0000313" key="15">
    <source>
        <dbReference type="EMBL" id="NJC20881.1"/>
    </source>
</evidence>
<keyword evidence="8 12" id="KW-0798">TonB box</keyword>
<evidence type="ECO:0000313" key="16">
    <source>
        <dbReference type="Proteomes" id="UP000576368"/>
    </source>
</evidence>
<dbReference type="EMBL" id="JAATLI010000026">
    <property type="protein sequence ID" value="NJC20881.1"/>
    <property type="molecule type" value="Genomic_DNA"/>
</dbReference>
<accession>A0A7X5YJ88</accession>
<dbReference type="InterPro" id="IPR039426">
    <property type="entry name" value="TonB-dep_rcpt-like"/>
</dbReference>
<dbReference type="Proteomes" id="UP000576368">
    <property type="component" value="Unassembled WGS sequence"/>
</dbReference>
<dbReference type="InterPro" id="IPR036942">
    <property type="entry name" value="Beta-barrel_TonB_sf"/>
</dbReference>
<evidence type="ECO:0000256" key="10">
    <source>
        <dbReference type="ARBA" id="ARBA00023237"/>
    </source>
</evidence>
<evidence type="ECO:0000256" key="2">
    <source>
        <dbReference type="ARBA" id="ARBA00022448"/>
    </source>
</evidence>
<name>A0A7X5YJ88_9BACT</name>
<dbReference type="InterPro" id="IPR023996">
    <property type="entry name" value="TonB-dep_OMP_SusC/RagA"/>
</dbReference>
<proteinExistence type="inferred from homology"/>
<dbReference type="RefSeq" id="WP_229782502.1">
    <property type="nucleotide sequence ID" value="NZ_BMPA01000026.1"/>
</dbReference>
<keyword evidence="2 11" id="KW-0813">Transport</keyword>
<protein>
    <submittedName>
        <fullName evidence="15">TonB-linked SusC/RagA family outer membrane protein</fullName>
    </submittedName>
</protein>
<dbReference type="GO" id="GO:0009279">
    <property type="term" value="C:cell outer membrane"/>
    <property type="evidence" value="ECO:0007669"/>
    <property type="project" value="UniProtKB-SubCell"/>
</dbReference>
<evidence type="ECO:0000256" key="4">
    <source>
        <dbReference type="ARBA" id="ARBA00022496"/>
    </source>
</evidence>
<evidence type="ECO:0000256" key="9">
    <source>
        <dbReference type="ARBA" id="ARBA00023136"/>
    </source>
</evidence>
<dbReference type="Pfam" id="PF13715">
    <property type="entry name" value="CarbopepD_reg_2"/>
    <property type="match status" value="1"/>
</dbReference>
<comment type="subcellular location">
    <subcellularLocation>
        <location evidence="1 11">Cell outer membrane</location>
        <topology evidence="1 11">Multi-pass membrane protein</topology>
    </subcellularLocation>
</comment>
<feature type="domain" description="TonB-dependent receptor-like beta-barrel" evidence="13">
    <location>
        <begin position="575"/>
        <end position="944"/>
    </location>
</feature>
<evidence type="ECO:0000256" key="7">
    <source>
        <dbReference type="ARBA" id="ARBA00023065"/>
    </source>
</evidence>
<keyword evidence="3 11" id="KW-1134">Transmembrane beta strand</keyword>
<keyword evidence="7" id="KW-0406">Ion transport</keyword>
<evidence type="ECO:0000256" key="6">
    <source>
        <dbReference type="ARBA" id="ARBA00023004"/>
    </source>
</evidence>
<evidence type="ECO:0000256" key="1">
    <source>
        <dbReference type="ARBA" id="ARBA00004571"/>
    </source>
</evidence>
<dbReference type="Gene3D" id="2.60.40.1120">
    <property type="entry name" value="Carboxypeptidase-like, regulatory domain"/>
    <property type="match status" value="1"/>
</dbReference>
<reference evidence="15 16" key="1">
    <citation type="submission" date="2020-03" db="EMBL/GenBank/DDBJ databases">
        <title>Genomic Encyclopedia of Type Strains, Phase IV (KMG-IV): sequencing the most valuable type-strain genomes for metagenomic binning, comparative biology and taxonomic classification.</title>
        <authorList>
            <person name="Goeker M."/>
        </authorList>
    </citation>
    <scope>NUCLEOTIDE SEQUENCE [LARGE SCALE GENOMIC DNA]</scope>
    <source>
        <strain evidence="15 16">DSM 105722</strain>
    </source>
</reference>
<evidence type="ECO:0000259" key="13">
    <source>
        <dbReference type="Pfam" id="PF00593"/>
    </source>
</evidence>
<keyword evidence="10 11" id="KW-0998">Cell outer membrane</keyword>
<dbReference type="PROSITE" id="PS52016">
    <property type="entry name" value="TONB_DEPENDENT_REC_3"/>
    <property type="match status" value="1"/>
</dbReference>
<dbReference type="GeneID" id="86893303"/>
<dbReference type="NCBIfam" id="TIGR04056">
    <property type="entry name" value="OMP_RagA_SusC"/>
    <property type="match status" value="1"/>
</dbReference>
<dbReference type="GO" id="GO:0006826">
    <property type="term" value="P:iron ion transport"/>
    <property type="evidence" value="ECO:0007669"/>
    <property type="project" value="UniProtKB-KW"/>
</dbReference>
<sequence>MKKKRIMWHILDESHKKNWMIMRLCVIFMFFLQFTAFANSVAQDQVISLNLKNVSFYQLFDEIHKQTGLRFIYNTNQLEKMDKLDIHAEKKKVKDVLRDALAETPFTFLFDKDVVMLVQKEEKEKKSLRVKGFVYDTRRDPIPGVTVKVAGVSLGTATDTRGWFAMDLPVTSGTLEFSFVGFKKKIVTFNAQSDTLRVIMEEDIQALDEAVVVAYGTTTRREMTGAISTVKGEDLEGIPSPNIATLLQGRVAGMDITNISGAPGGGGAAITIRGYNSLDIELERRFSNPLWVVDGVPLNSFTSPITGTNLLSDINPDMIESIEVLKDASSAAIYGSRAANGVIIVTTKKGRQNQKSSLSVNVSQSWSVLPELPTIMVGRYERDFRLKALRKELIAYLDMETLRYKYPETWEENYLHPGGTMDALMHPVTSTSNGLFFQDSLNDFYNNATNFFPMYYHKGKVTNANIQSYGGSEKIAYSLGLGYYDESGILKGSGFNRIDLNSSMNIIPVDKLTVDLRLNASLANRKQGYGSFSSSFQSSPMIGVVPGDPYYLSSLYPGEGSAVWDYIVDQMKNIKEKNRSIRLRTNFKLGYEIIKGLQLSTSLAADYSLNRRNGFTPSYLMSTNRSMSVGETGISLMVLNENLLNYKTTINENHNISAVAGLSYQYDQTEYNGGSGENSPSDQIYYVRPGFPDLGDEQLTPTLSRKIALQHYLSDMTEQVLISYFARLEYNYKKKYLFSASIRRDGSSTFGEHKKWGTFPSVAAAWTFSEESFIRENLEWLNFGKIRASWGRSGKHFESAYLALGIMQNGAPFEGNSTLEPSWSLGAYNQDLTWEETDQYDFGLDLDLLDYRLGITLDYYYRYTDKLLFPVSLPGEHNGFGSQWQNAAAISNEGIELLVKYDIFRKPEFSWRVSVNGAKVWNRYEKSYNGKDNSRGIIGKALNGIYGYRTEGYINSQDEVPIVYNNVGMSSPMGGIQYYKPGDLKFVDVNGDGSIGSSDRVYLGSALPQISGGIVSELKWKGFDLNFSWAYQLGRHMYNTLPGSSIIPNYNGLEHPVLMDVRNVTFWEQPGDNSDYAKLQADSQMQFFPNEMSVIDRYVEKVNWLKLKTVTLGYDLPRFLIRNWKIEQLRLFVSGENLLTFSNYSGIDPEIVDIRTGIDSGRNYPLARKFTIGLTLKF</sequence>
<evidence type="ECO:0000259" key="14">
    <source>
        <dbReference type="Pfam" id="PF07715"/>
    </source>
</evidence>
<dbReference type="InterPro" id="IPR008969">
    <property type="entry name" value="CarboxyPept-like_regulatory"/>
</dbReference>
<dbReference type="Gene3D" id="2.40.170.20">
    <property type="entry name" value="TonB-dependent receptor, beta-barrel domain"/>
    <property type="match status" value="1"/>
</dbReference>
<keyword evidence="9 11" id="KW-0472">Membrane</keyword>
<comment type="similarity">
    <text evidence="11 12">Belongs to the TonB-dependent receptor family.</text>
</comment>
<comment type="caution">
    <text evidence="15">The sequence shown here is derived from an EMBL/GenBank/DDBJ whole genome shotgun (WGS) entry which is preliminary data.</text>
</comment>
<dbReference type="SUPFAM" id="SSF49464">
    <property type="entry name" value="Carboxypeptidase regulatory domain-like"/>
    <property type="match status" value="1"/>
</dbReference>
<evidence type="ECO:0000256" key="3">
    <source>
        <dbReference type="ARBA" id="ARBA00022452"/>
    </source>
</evidence>
<keyword evidence="6" id="KW-0408">Iron</keyword>
<dbReference type="Gene3D" id="2.170.130.10">
    <property type="entry name" value="TonB-dependent receptor, plug domain"/>
    <property type="match status" value="1"/>
</dbReference>
<dbReference type="InterPro" id="IPR012910">
    <property type="entry name" value="Plug_dom"/>
</dbReference>
<dbReference type="PANTHER" id="PTHR32552">
    <property type="entry name" value="FERRICHROME IRON RECEPTOR-RELATED"/>
    <property type="match status" value="1"/>
</dbReference>
<keyword evidence="5 11" id="KW-0812">Transmembrane</keyword>
<dbReference type="InterPro" id="IPR000531">
    <property type="entry name" value="Beta-barrel_TonB"/>
</dbReference>
<organism evidence="15 16">
    <name type="scientific">Butyricimonas paravirosa</name>
    <dbReference type="NCBI Taxonomy" id="1472417"/>
    <lineage>
        <taxon>Bacteria</taxon>
        <taxon>Pseudomonadati</taxon>
        <taxon>Bacteroidota</taxon>
        <taxon>Bacteroidia</taxon>
        <taxon>Bacteroidales</taxon>
        <taxon>Odoribacteraceae</taxon>
        <taxon>Butyricimonas</taxon>
    </lineage>
</organism>